<reference evidence="5" key="1">
    <citation type="journal article" date="2023" name="DNA Res.">
        <title>Chromosome-level genome assembly of Phrynocephalus forsythii using third-generation DNA sequencing and Hi-C analysis.</title>
        <authorList>
            <person name="Qi Y."/>
            <person name="Zhao W."/>
            <person name="Zhao Y."/>
            <person name="Niu C."/>
            <person name="Cao S."/>
            <person name="Zhang Y."/>
        </authorList>
    </citation>
    <scope>NUCLEOTIDE SEQUENCE</scope>
    <source>
        <tissue evidence="5">Muscle</tissue>
    </source>
</reference>
<feature type="region of interest" description="Disordered" evidence="3">
    <location>
        <begin position="67"/>
        <end position="93"/>
    </location>
</feature>
<protein>
    <recommendedName>
        <fullName evidence="4">Translin-associated factor X-interacting protein 1 N-terminal domain-containing protein</fullName>
    </recommendedName>
</protein>
<feature type="compositionally biased region" description="Polar residues" evidence="3">
    <location>
        <begin position="67"/>
        <end position="81"/>
    </location>
</feature>
<feature type="domain" description="Translin-associated factor X-interacting protein 1 N-terminal" evidence="4">
    <location>
        <begin position="225"/>
        <end position="333"/>
    </location>
</feature>
<organism evidence="5 6">
    <name type="scientific">Phrynocephalus forsythii</name>
    <dbReference type="NCBI Taxonomy" id="171643"/>
    <lineage>
        <taxon>Eukaryota</taxon>
        <taxon>Metazoa</taxon>
        <taxon>Chordata</taxon>
        <taxon>Craniata</taxon>
        <taxon>Vertebrata</taxon>
        <taxon>Euteleostomi</taxon>
        <taxon>Lepidosauria</taxon>
        <taxon>Squamata</taxon>
        <taxon>Bifurcata</taxon>
        <taxon>Unidentata</taxon>
        <taxon>Episquamata</taxon>
        <taxon>Toxicofera</taxon>
        <taxon>Iguania</taxon>
        <taxon>Acrodonta</taxon>
        <taxon>Agamidae</taxon>
        <taxon>Agaminae</taxon>
        <taxon>Phrynocephalus</taxon>
    </lineage>
</organism>
<dbReference type="InterPro" id="IPR032755">
    <property type="entry name" value="TSNAXIP1_N"/>
</dbReference>
<keyword evidence="1 2" id="KW-0175">Coiled coil</keyword>
<dbReference type="AlphaFoldDB" id="A0A9Q0Y6P1"/>
<dbReference type="Pfam" id="PF15739">
    <property type="entry name" value="TSNAXIP1_N"/>
    <property type="match status" value="1"/>
</dbReference>
<evidence type="ECO:0000256" key="1">
    <source>
        <dbReference type="ARBA" id="ARBA00023054"/>
    </source>
</evidence>
<name>A0A9Q0Y6P1_9SAUR</name>
<feature type="coiled-coil region" evidence="2">
    <location>
        <begin position="430"/>
        <end position="457"/>
    </location>
</feature>
<evidence type="ECO:0000256" key="3">
    <source>
        <dbReference type="SAM" id="MobiDB-lite"/>
    </source>
</evidence>
<evidence type="ECO:0000259" key="4">
    <source>
        <dbReference type="Pfam" id="PF15739"/>
    </source>
</evidence>
<accession>A0A9Q0Y6P1</accession>
<evidence type="ECO:0000313" key="6">
    <source>
        <dbReference type="Proteomes" id="UP001142489"/>
    </source>
</evidence>
<dbReference type="OrthoDB" id="10024479at2759"/>
<dbReference type="EMBL" id="JAPFRF010000002">
    <property type="protein sequence ID" value="KAJ7342186.1"/>
    <property type="molecule type" value="Genomic_DNA"/>
</dbReference>
<keyword evidence="6" id="KW-1185">Reference proteome</keyword>
<dbReference type="Proteomes" id="UP001142489">
    <property type="component" value="Unassembled WGS sequence"/>
</dbReference>
<dbReference type="PANTHER" id="PTHR34916:SF1">
    <property type="entry name" value="GI:13385330"/>
    <property type="match status" value="1"/>
</dbReference>
<dbReference type="PANTHER" id="PTHR34916">
    <property type="entry name" value="GI:13385330"/>
    <property type="match status" value="1"/>
</dbReference>
<evidence type="ECO:0000313" key="5">
    <source>
        <dbReference type="EMBL" id="KAJ7342186.1"/>
    </source>
</evidence>
<sequence length="506" mass="58246">MGEKQQRYSLTHLLDQVEKAHKAEIQLYTSGHLNHNKLFRPQGLLRRNYWGSAQKPALLLRRPQFMAPSQASQKTKHSFTSDTDTPPPTHARSASYLCWQPRASKAPSVAPANVPVSGAPLTIQRKEVPEEEEEEEGEGLFKRQLIREELDVPEMRILKTKPVKNSRICVLKETSDEYQFFPSYLADVTKTDQYYKFMQFQKDVIGKQDLLENDYVGSKSAERHERKLAQALRNICDCTRPHFYRVQAVGDVFEDICSSSWIFGDILKEVKNEYELYMVILLDALPTMQYRTLQNEVKGMEKRTVMTYEIEEHRHNVQVLVQKAKSALARNEEYFHSVLHSLLECGLHLALKAAGQDQHSCPNNHGFLALAEKKKVESDIAVSPFLSTAELLTSLRHQIIMKWEEIQAMEKEIKDTMTFAGMVNIREKTVKELEGEASKLQGSNKFLKKQIKDVEQTITTTLKRQKFTTDSQRFLWDLVRDFLAPVGKVDPFELDRSLSNLSLLNV</sequence>
<proteinExistence type="predicted"/>
<comment type="caution">
    <text evidence="5">The sequence shown here is derived from an EMBL/GenBank/DDBJ whole genome shotgun (WGS) entry which is preliminary data.</text>
</comment>
<evidence type="ECO:0000256" key="2">
    <source>
        <dbReference type="SAM" id="Coils"/>
    </source>
</evidence>
<gene>
    <name evidence="5" type="ORF">JRQ81_009611</name>
</gene>